<reference evidence="1 2" key="1">
    <citation type="submission" date="2019-06" db="EMBL/GenBank/DDBJ databases">
        <title>Genomic Encyclopedia of Type Strains, Phase IV (KMG-V): Genome sequencing to study the core and pangenomes of soil and plant-associated prokaryotes.</title>
        <authorList>
            <person name="Whitman W."/>
        </authorList>
    </citation>
    <scope>NUCLEOTIDE SEQUENCE [LARGE SCALE GENOMIC DNA]</scope>
    <source>
        <strain evidence="1 2">BR 10355</strain>
    </source>
</reference>
<proteinExistence type="predicted"/>
<sequence length="62" mass="6714">MRTGDFPMRKPMTPTGKKLLGSCCTSIQIVGQGVLTNRSLASWQAKRATNRYAVAFLAAAIK</sequence>
<dbReference type="AlphaFoldDB" id="A0A560KVZ7"/>
<name>A0A560KVZ7_9BRAD</name>
<dbReference type="EMBL" id="VITY01000022">
    <property type="protein sequence ID" value="TWB87297.1"/>
    <property type="molecule type" value="Genomic_DNA"/>
</dbReference>
<evidence type="ECO:0000313" key="1">
    <source>
        <dbReference type="EMBL" id="TWB87297.1"/>
    </source>
</evidence>
<comment type="caution">
    <text evidence="1">The sequence shown here is derived from an EMBL/GenBank/DDBJ whole genome shotgun (WGS) entry which is preliminary data.</text>
</comment>
<keyword evidence="2" id="KW-1185">Reference proteome</keyword>
<dbReference type="Proteomes" id="UP000321304">
    <property type="component" value="Unassembled WGS sequence"/>
</dbReference>
<accession>A0A560KVZ7</accession>
<organism evidence="1 2">
    <name type="scientific">Bradyrhizobium macuxiense</name>
    <dbReference type="NCBI Taxonomy" id="1755647"/>
    <lineage>
        <taxon>Bacteria</taxon>
        <taxon>Pseudomonadati</taxon>
        <taxon>Pseudomonadota</taxon>
        <taxon>Alphaproteobacteria</taxon>
        <taxon>Hyphomicrobiales</taxon>
        <taxon>Nitrobacteraceae</taxon>
        <taxon>Bradyrhizobium</taxon>
    </lineage>
</organism>
<evidence type="ECO:0000313" key="2">
    <source>
        <dbReference type="Proteomes" id="UP000321304"/>
    </source>
</evidence>
<gene>
    <name evidence="1" type="ORF">FBZ93_12278</name>
</gene>
<protein>
    <submittedName>
        <fullName evidence="1">Uncharacterized protein</fullName>
    </submittedName>
</protein>